<protein>
    <submittedName>
        <fullName evidence="1">Unnamed protein product</fullName>
    </submittedName>
</protein>
<proteinExistence type="predicted"/>
<comment type="caution">
    <text evidence="1">The sequence shown here is derived from an EMBL/GenBank/DDBJ whole genome shotgun (WGS) entry which is preliminary data.</text>
</comment>
<gene>
    <name evidence="1" type="ORF">Amon02_001302100</name>
</gene>
<accession>A0ACB5UBC9</accession>
<dbReference type="EMBL" id="BSXS01016414">
    <property type="protein sequence ID" value="GMF07711.1"/>
    <property type="molecule type" value="Genomic_DNA"/>
</dbReference>
<dbReference type="Proteomes" id="UP001165064">
    <property type="component" value="Unassembled WGS sequence"/>
</dbReference>
<keyword evidence="2" id="KW-1185">Reference proteome</keyword>
<sequence>MKSNGNNSGTVKESIGVPLSANGLSEMTKKPNGANFNLNDTILDLKSTQTELVKTLEERNERITSLEIQLKSKQEDQHKIAKLEQALTQFSTHVVQMDKHNAQLIKDIKTLQQVNETKNHSIEELKKQLEEKEQLVAEDSKNFYLKLDHLGDRVSFAKNPNSSSDNNNNTNGTSSSTSTISTASSAKSPILPQNFATIAVVFDIEWYNWKH</sequence>
<evidence type="ECO:0000313" key="1">
    <source>
        <dbReference type="EMBL" id="GMF07711.1"/>
    </source>
</evidence>
<evidence type="ECO:0000313" key="2">
    <source>
        <dbReference type="Proteomes" id="UP001165064"/>
    </source>
</evidence>
<reference evidence="1" key="1">
    <citation type="submission" date="2023-04" db="EMBL/GenBank/DDBJ databases">
        <title>Ambrosiozyma monospora NBRC 10751.</title>
        <authorList>
            <person name="Ichikawa N."/>
            <person name="Sato H."/>
            <person name="Tonouchi N."/>
        </authorList>
    </citation>
    <scope>NUCLEOTIDE SEQUENCE</scope>
    <source>
        <strain evidence="1">NBRC 10751</strain>
    </source>
</reference>
<organism evidence="1 2">
    <name type="scientific">Ambrosiozyma monospora</name>
    <name type="common">Yeast</name>
    <name type="synonym">Endomycopsis monosporus</name>
    <dbReference type="NCBI Taxonomy" id="43982"/>
    <lineage>
        <taxon>Eukaryota</taxon>
        <taxon>Fungi</taxon>
        <taxon>Dikarya</taxon>
        <taxon>Ascomycota</taxon>
        <taxon>Saccharomycotina</taxon>
        <taxon>Pichiomycetes</taxon>
        <taxon>Pichiales</taxon>
        <taxon>Pichiaceae</taxon>
        <taxon>Ambrosiozyma</taxon>
    </lineage>
</organism>
<name>A0ACB5UBC9_AMBMO</name>